<gene>
    <name evidence="1" type="ORF">O6H91_11G050600</name>
</gene>
<accession>A0ACC2C985</accession>
<evidence type="ECO:0000313" key="1">
    <source>
        <dbReference type="EMBL" id="KAJ7538492.1"/>
    </source>
</evidence>
<protein>
    <submittedName>
        <fullName evidence="1">Uncharacterized protein</fullName>
    </submittedName>
</protein>
<proteinExistence type="predicted"/>
<organism evidence="1 2">
    <name type="scientific">Diphasiastrum complanatum</name>
    <name type="common">Issler's clubmoss</name>
    <name type="synonym">Lycopodium complanatum</name>
    <dbReference type="NCBI Taxonomy" id="34168"/>
    <lineage>
        <taxon>Eukaryota</taxon>
        <taxon>Viridiplantae</taxon>
        <taxon>Streptophyta</taxon>
        <taxon>Embryophyta</taxon>
        <taxon>Tracheophyta</taxon>
        <taxon>Lycopodiopsida</taxon>
        <taxon>Lycopodiales</taxon>
        <taxon>Lycopodiaceae</taxon>
        <taxon>Lycopodioideae</taxon>
        <taxon>Diphasiastrum</taxon>
    </lineage>
</organism>
<dbReference type="EMBL" id="CM055102">
    <property type="protein sequence ID" value="KAJ7538492.1"/>
    <property type="molecule type" value="Genomic_DNA"/>
</dbReference>
<comment type="caution">
    <text evidence="1">The sequence shown here is derived from an EMBL/GenBank/DDBJ whole genome shotgun (WGS) entry which is preliminary data.</text>
</comment>
<keyword evidence="2" id="KW-1185">Reference proteome</keyword>
<sequence length="104" mass="11837">MHVQRDHIMDVRASLDLADMHLTLDALRESHQMSYSYVWNAFPWLLSFIILKNEHAKSKQMSLSLLSRATSTMNVKYPPLVNNAPPPPPPPPKLVSYSITTHSI</sequence>
<evidence type="ECO:0000313" key="2">
    <source>
        <dbReference type="Proteomes" id="UP001162992"/>
    </source>
</evidence>
<dbReference type="Proteomes" id="UP001162992">
    <property type="component" value="Chromosome 11"/>
</dbReference>
<reference evidence="2" key="1">
    <citation type="journal article" date="2024" name="Proc. Natl. Acad. Sci. U.S.A.">
        <title>Extraordinary preservation of gene collinearity over three hundred million years revealed in homosporous lycophytes.</title>
        <authorList>
            <person name="Li C."/>
            <person name="Wickell D."/>
            <person name="Kuo L.Y."/>
            <person name="Chen X."/>
            <person name="Nie B."/>
            <person name="Liao X."/>
            <person name="Peng D."/>
            <person name="Ji J."/>
            <person name="Jenkins J."/>
            <person name="Williams M."/>
            <person name="Shu S."/>
            <person name="Plott C."/>
            <person name="Barry K."/>
            <person name="Rajasekar S."/>
            <person name="Grimwood J."/>
            <person name="Han X."/>
            <person name="Sun S."/>
            <person name="Hou Z."/>
            <person name="He W."/>
            <person name="Dai G."/>
            <person name="Sun C."/>
            <person name="Schmutz J."/>
            <person name="Leebens-Mack J.H."/>
            <person name="Li F.W."/>
            <person name="Wang L."/>
        </authorList>
    </citation>
    <scope>NUCLEOTIDE SEQUENCE [LARGE SCALE GENOMIC DNA]</scope>
    <source>
        <strain evidence="2">cv. PW_Plant_1</strain>
    </source>
</reference>
<name>A0ACC2C985_DIPCM</name>